<dbReference type="AlphaFoldDB" id="A0A0F9YVU2"/>
<dbReference type="SUPFAM" id="SSF47616">
    <property type="entry name" value="GST C-terminal domain-like"/>
    <property type="match status" value="1"/>
</dbReference>
<name>A0A0F9YVU2_9ZZZZ</name>
<sequence length="75" mass="8321">MHAATLKPKQAWVSFTCSRPLLPLPDVIVGSYIGWGIMQKAMDPLPALTAYLARVEQREAAKRANELDDALIKQD</sequence>
<proteinExistence type="predicted"/>
<gene>
    <name evidence="1" type="ORF">LCGC14_0041330</name>
</gene>
<comment type="caution">
    <text evidence="1">The sequence shown here is derived from an EMBL/GenBank/DDBJ whole genome shotgun (WGS) entry which is preliminary data.</text>
</comment>
<reference evidence="1" key="1">
    <citation type="journal article" date="2015" name="Nature">
        <title>Complex archaea that bridge the gap between prokaryotes and eukaryotes.</title>
        <authorList>
            <person name="Spang A."/>
            <person name="Saw J.H."/>
            <person name="Jorgensen S.L."/>
            <person name="Zaremba-Niedzwiedzka K."/>
            <person name="Martijn J."/>
            <person name="Lind A.E."/>
            <person name="van Eijk R."/>
            <person name="Schleper C."/>
            <person name="Guy L."/>
            <person name="Ettema T.J."/>
        </authorList>
    </citation>
    <scope>NUCLEOTIDE SEQUENCE</scope>
</reference>
<dbReference type="EMBL" id="LAZR01000008">
    <property type="protein sequence ID" value="KKO09014.1"/>
    <property type="molecule type" value="Genomic_DNA"/>
</dbReference>
<protein>
    <submittedName>
        <fullName evidence="1">Uncharacterized protein</fullName>
    </submittedName>
</protein>
<accession>A0A0F9YVU2</accession>
<organism evidence="1">
    <name type="scientific">marine sediment metagenome</name>
    <dbReference type="NCBI Taxonomy" id="412755"/>
    <lineage>
        <taxon>unclassified sequences</taxon>
        <taxon>metagenomes</taxon>
        <taxon>ecological metagenomes</taxon>
    </lineage>
</organism>
<evidence type="ECO:0000313" key="1">
    <source>
        <dbReference type="EMBL" id="KKO09014.1"/>
    </source>
</evidence>
<dbReference type="InterPro" id="IPR036282">
    <property type="entry name" value="Glutathione-S-Trfase_C_sf"/>
</dbReference>
<dbReference type="Gene3D" id="1.20.1050.10">
    <property type="match status" value="1"/>
</dbReference>